<protein>
    <submittedName>
        <fullName evidence="1">Uncharacterized protein</fullName>
    </submittedName>
</protein>
<dbReference type="Proteomes" id="UP001331761">
    <property type="component" value="Unassembled WGS sequence"/>
</dbReference>
<proteinExistence type="predicted"/>
<gene>
    <name evidence="1" type="ORF">GCK32_000564</name>
</gene>
<dbReference type="EMBL" id="WIXE01022225">
    <property type="protein sequence ID" value="KAK5967688.1"/>
    <property type="molecule type" value="Genomic_DNA"/>
</dbReference>
<reference evidence="1 2" key="1">
    <citation type="submission" date="2019-10" db="EMBL/GenBank/DDBJ databases">
        <title>Assembly and Annotation for the nematode Trichostrongylus colubriformis.</title>
        <authorList>
            <person name="Martin J."/>
        </authorList>
    </citation>
    <scope>NUCLEOTIDE SEQUENCE [LARGE SCALE GENOMIC DNA]</scope>
    <source>
        <strain evidence="1">G859</strain>
        <tissue evidence="1">Whole worm</tissue>
    </source>
</reference>
<keyword evidence="2" id="KW-1185">Reference proteome</keyword>
<name>A0AAN8FNS0_TRICO</name>
<sequence length="380" mass="41536">MGCACDTAGLRPSPIVRPTEIVPLVATHPVARPSYISSLTPKDPFIQLGSPYRFPTSLPESPVYVSPSTEGIRSIGSGVYETEAPFYQQSTFPLEQFPQSGMQQAFIEPQSLLPPAYVPSEAEPQNRGIIPTTTSGSSSDFSSTFATTSPTPFRDAGMVYKVPAPLPRGEPAQTMIALSASQVYTKAPSPLAAAKNSRPLDRFTQGITRPYAGTETGQIQVKSSDLVTEAASIYNAAEEMAQEKPLFLTYYNQECAGVMVHVTRGKSIMAATDECLEIACEAINAEMLSGNEYMKNVALRIIYSNLENQQLGQWYWVRTANITFHLAPFTYLITARGRTNKKGSYCISLRAVPVRTIQSFQASGKETRELVGIEKLEYLL</sequence>
<organism evidence="1 2">
    <name type="scientific">Trichostrongylus colubriformis</name>
    <name type="common">Black scour worm</name>
    <dbReference type="NCBI Taxonomy" id="6319"/>
    <lineage>
        <taxon>Eukaryota</taxon>
        <taxon>Metazoa</taxon>
        <taxon>Ecdysozoa</taxon>
        <taxon>Nematoda</taxon>
        <taxon>Chromadorea</taxon>
        <taxon>Rhabditida</taxon>
        <taxon>Rhabditina</taxon>
        <taxon>Rhabditomorpha</taxon>
        <taxon>Strongyloidea</taxon>
        <taxon>Trichostrongylidae</taxon>
        <taxon>Trichostrongylus</taxon>
    </lineage>
</organism>
<evidence type="ECO:0000313" key="2">
    <source>
        <dbReference type="Proteomes" id="UP001331761"/>
    </source>
</evidence>
<comment type="caution">
    <text evidence="1">The sequence shown here is derived from an EMBL/GenBank/DDBJ whole genome shotgun (WGS) entry which is preliminary data.</text>
</comment>
<evidence type="ECO:0000313" key="1">
    <source>
        <dbReference type="EMBL" id="KAK5967688.1"/>
    </source>
</evidence>
<dbReference type="AlphaFoldDB" id="A0AAN8FNS0"/>
<accession>A0AAN8FNS0</accession>